<evidence type="ECO:0000256" key="12">
    <source>
        <dbReference type="ARBA" id="ARBA00023285"/>
    </source>
</evidence>
<dbReference type="PANTHER" id="PTHR43627">
    <property type="match status" value="1"/>
</dbReference>
<feature type="transmembrane region" description="Helical" evidence="14">
    <location>
        <begin position="131"/>
        <end position="150"/>
    </location>
</feature>
<accession>A0A934HSR4</accession>
<dbReference type="RefSeq" id="WP_211140635.1">
    <property type="nucleotide sequence ID" value="NZ_JAEEGB010000001.1"/>
</dbReference>
<proteinExistence type="inferred from homology"/>
<evidence type="ECO:0000256" key="6">
    <source>
        <dbReference type="ARBA" id="ARBA00022573"/>
    </source>
</evidence>
<dbReference type="InterPro" id="IPR018024">
    <property type="entry name" value="CbiM"/>
</dbReference>
<evidence type="ECO:0000256" key="10">
    <source>
        <dbReference type="ARBA" id="ARBA00023065"/>
    </source>
</evidence>
<evidence type="ECO:0000313" key="15">
    <source>
        <dbReference type="EMBL" id="MBI6871174.1"/>
    </source>
</evidence>
<keyword evidence="10 14" id="KW-0406">Ion transport</keyword>
<name>A0A934HSR4_9CLOT</name>
<dbReference type="Gene3D" id="1.10.1760.20">
    <property type="match status" value="1"/>
</dbReference>
<feature type="transmembrane region" description="Helical" evidence="14">
    <location>
        <begin position="162"/>
        <end position="187"/>
    </location>
</feature>
<evidence type="ECO:0000256" key="14">
    <source>
        <dbReference type="HAMAP-Rule" id="MF_01462"/>
    </source>
</evidence>
<keyword evidence="8" id="KW-0732">Signal</keyword>
<dbReference type="FunFam" id="1.10.1760.20:FF:000001">
    <property type="entry name" value="Cobalt transport protein CbiM"/>
    <property type="match status" value="1"/>
</dbReference>
<gene>
    <name evidence="14" type="primary">cbiM</name>
    <name evidence="15" type="ORF">I6U51_00455</name>
</gene>
<dbReference type="AlphaFoldDB" id="A0A934HSR4"/>
<evidence type="ECO:0000256" key="3">
    <source>
        <dbReference type="ARBA" id="ARBA00022426"/>
    </source>
</evidence>
<comment type="similarity">
    <text evidence="13 14">Belongs to the CbiM family.</text>
</comment>
<feature type="transmembrane region" description="Helical" evidence="14">
    <location>
        <begin position="101"/>
        <end position="124"/>
    </location>
</feature>
<reference evidence="15" key="1">
    <citation type="submission" date="2020-12" db="EMBL/GenBank/DDBJ databases">
        <title>Clostridium thailandense sp. nov., a novel acetogenic bacterium isolated from peat land soil in Thailand.</title>
        <authorList>
            <person name="Chaikitkaew S."/>
            <person name="Birkeland N.K."/>
        </authorList>
    </citation>
    <scope>NUCLEOTIDE SEQUENCE</scope>
    <source>
        <strain evidence="15">DSM 17425</strain>
    </source>
</reference>
<dbReference type="Pfam" id="PF01891">
    <property type="entry name" value="CbiM"/>
    <property type="match status" value="1"/>
</dbReference>
<dbReference type="NCBIfam" id="TIGR00123">
    <property type="entry name" value="cbiM"/>
    <property type="match status" value="1"/>
</dbReference>
<dbReference type="InterPro" id="IPR002751">
    <property type="entry name" value="CbiM/NikMN"/>
</dbReference>
<evidence type="ECO:0000256" key="5">
    <source>
        <dbReference type="ARBA" id="ARBA00022475"/>
    </source>
</evidence>
<dbReference type="GO" id="GO:0009236">
    <property type="term" value="P:cobalamin biosynthetic process"/>
    <property type="evidence" value="ECO:0007669"/>
    <property type="project" value="UniProtKB-UniRule"/>
</dbReference>
<comment type="pathway">
    <text evidence="2 14">Cofactor biosynthesis; adenosylcobalamin biosynthesis.</text>
</comment>
<evidence type="ECO:0000256" key="2">
    <source>
        <dbReference type="ARBA" id="ARBA00004953"/>
    </source>
</evidence>
<dbReference type="NCBIfam" id="NF006184">
    <property type="entry name" value="PRK08319.1"/>
    <property type="match status" value="1"/>
</dbReference>
<evidence type="ECO:0000256" key="4">
    <source>
        <dbReference type="ARBA" id="ARBA00022448"/>
    </source>
</evidence>
<keyword evidence="11 14" id="KW-0472">Membrane</keyword>
<dbReference type="HAMAP" id="MF_01462">
    <property type="entry name" value="CbiM"/>
    <property type="match status" value="1"/>
</dbReference>
<evidence type="ECO:0000256" key="13">
    <source>
        <dbReference type="ARBA" id="ARBA00060918"/>
    </source>
</evidence>
<keyword evidence="16" id="KW-1185">Reference proteome</keyword>
<keyword evidence="5 14" id="KW-1003">Cell membrane</keyword>
<comment type="subunit">
    <text evidence="14">Forms an energy-coupling factor (ECF) transporter complex composed of an ATP-binding protein (A component, CbiO), a transmembrane protein (T component, CbiQ) and 2 possible substrate-capture proteins (S components, CbiM and CbiN) of unknown stoichimetry.</text>
</comment>
<feature type="transmembrane region" description="Helical" evidence="14">
    <location>
        <begin position="63"/>
        <end position="81"/>
    </location>
</feature>
<evidence type="ECO:0000256" key="1">
    <source>
        <dbReference type="ARBA" id="ARBA00004429"/>
    </source>
</evidence>
<keyword evidence="6 14" id="KW-0169">Cobalamin biosynthesis</keyword>
<feature type="transmembrane region" description="Helical" evidence="14">
    <location>
        <begin position="199"/>
        <end position="225"/>
    </location>
</feature>
<comment type="subcellular location">
    <subcellularLocation>
        <location evidence="1">Cell inner membrane</location>
        <topology evidence="1">Multi-pass membrane protein</topology>
    </subcellularLocation>
    <subcellularLocation>
        <location evidence="14">Cell membrane</location>
        <topology evidence="14">Multi-pass membrane protein</topology>
    </subcellularLocation>
</comment>
<keyword evidence="4 14" id="KW-0813">Transport</keyword>
<evidence type="ECO:0000256" key="7">
    <source>
        <dbReference type="ARBA" id="ARBA00022692"/>
    </source>
</evidence>
<sequence length="239" mass="25780">MKKKYTILMTLALIISLTTSVYAMHISEGFLPPLWCGVYFVLSVPFIIMGLKHIKKKTAKNKDIKMLLGLVAAYAFILSAMKIPSVTGSCSHPTGTGLGAILFGPFVMSVIGLLVLIFQALLLAHGGITTLGANVFSMGIVGPIVSYLIFKVVKGKNKKMAVFLAAMFGDLATYLTTSVQLALAFPAKTGGVLISFIKFFSIFAITQIPLAIIEGILTVVIFEFIENYSSKELKDLSEV</sequence>
<comment type="function">
    <text evidence="14">Part of the energy-coupling factor (ECF) transporter complex CbiMNOQ involved in cobalt import.</text>
</comment>
<dbReference type="GO" id="GO:0015087">
    <property type="term" value="F:cobalt ion transmembrane transporter activity"/>
    <property type="evidence" value="ECO:0007669"/>
    <property type="project" value="UniProtKB-UniRule"/>
</dbReference>
<evidence type="ECO:0000313" key="16">
    <source>
        <dbReference type="Proteomes" id="UP000622687"/>
    </source>
</evidence>
<organism evidence="15 16">
    <name type="scientific">Clostridium aciditolerans</name>
    <dbReference type="NCBI Taxonomy" id="339861"/>
    <lineage>
        <taxon>Bacteria</taxon>
        <taxon>Bacillati</taxon>
        <taxon>Bacillota</taxon>
        <taxon>Clostridia</taxon>
        <taxon>Eubacteriales</taxon>
        <taxon>Clostridiaceae</taxon>
        <taxon>Clostridium</taxon>
    </lineage>
</organism>
<protein>
    <recommendedName>
        <fullName evidence="14">Cobalt transport protein CbiM</fullName>
    </recommendedName>
    <alternativeName>
        <fullName evidence="14">Energy-coupling factor transporter probable substrate-capture protein CbiM</fullName>
        <shortName evidence="14">ECF transporter S component CbiM</shortName>
    </alternativeName>
</protein>
<evidence type="ECO:0000256" key="9">
    <source>
        <dbReference type="ARBA" id="ARBA00022989"/>
    </source>
</evidence>
<dbReference type="EMBL" id="JAEEGB010000001">
    <property type="protein sequence ID" value="MBI6871174.1"/>
    <property type="molecule type" value="Genomic_DNA"/>
</dbReference>
<keyword evidence="3 14" id="KW-0171">Cobalt transport</keyword>
<keyword evidence="7 14" id="KW-0812">Transmembrane</keyword>
<dbReference type="Proteomes" id="UP000622687">
    <property type="component" value="Unassembled WGS sequence"/>
</dbReference>
<dbReference type="GO" id="GO:0043190">
    <property type="term" value="C:ATP-binding cassette (ABC) transporter complex"/>
    <property type="evidence" value="ECO:0007669"/>
    <property type="project" value="InterPro"/>
</dbReference>
<dbReference type="PANTHER" id="PTHR43627:SF1">
    <property type="entry name" value="COBALT TRANSPORT PROTEIN CBIM"/>
    <property type="match status" value="1"/>
</dbReference>
<keyword evidence="9 14" id="KW-1133">Transmembrane helix</keyword>
<feature type="transmembrane region" description="Helical" evidence="14">
    <location>
        <begin position="33"/>
        <end position="51"/>
    </location>
</feature>
<evidence type="ECO:0000256" key="11">
    <source>
        <dbReference type="ARBA" id="ARBA00023136"/>
    </source>
</evidence>
<evidence type="ECO:0000256" key="8">
    <source>
        <dbReference type="ARBA" id="ARBA00022729"/>
    </source>
</evidence>
<keyword evidence="12 14" id="KW-0170">Cobalt</keyword>
<comment type="caution">
    <text evidence="15">The sequence shown here is derived from an EMBL/GenBank/DDBJ whole genome shotgun (WGS) entry which is preliminary data.</text>
</comment>